<dbReference type="Pfam" id="PF12893">
    <property type="entry name" value="Lumazine_bd_2"/>
    <property type="match status" value="1"/>
</dbReference>
<comment type="caution">
    <text evidence="1">The sequence shown here is derived from an EMBL/GenBank/DDBJ whole genome shotgun (WGS) entry which is preliminary data.</text>
</comment>
<dbReference type="Gene3D" id="3.10.450.50">
    <property type="match status" value="1"/>
</dbReference>
<dbReference type="RefSeq" id="WP_070986036.1">
    <property type="nucleotide sequence ID" value="NZ_MKJU01000027.1"/>
</dbReference>
<protein>
    <recommendedName>
        <fullName evidence="3">SnoaL-like domain-containing protein</fullName>
    </recommendedName>
</protein>
<dbReference type="SUPFAM" id="SSF54427">
    <property type="entry name" value="NTF2-like"/>
    <property type="match status" value="1"/>
</dbReference>
<reference evidence="1 2" key="1">
    <citation type="submission" date="2016-09" db="EMBL/GenBank/DDBJ databases">
        <title>Pseudoalteromonas amylolytica sp. nov., isolated from the surface seawater.</title>
        <authorList>
            <person name="Wu Y.-H."/>
            <person name="Cheng H."/>
            <person name="Jin X.-B."/>
            <person name="Wang C.-S."/>
            <person name="Xu X.-W."/>
        </authorList>
    </citation>
    <scope>NUCLEOTIDE SEQUENCE [LARGE SCALE GENOMIC DNA]</scope>
    <source>
        <strain evidence="1 2">JW1</strain>
    </source>
</reference>
<organism evidence="1 2">
    <name type="scientific">Pseudoalteromonas amylolytica</name>
    <dbReference type="NCBI Taxonomy" id="1859457"/>
    <lineage>
        <taxon>Bacteria</taxon>
        <taxon>Pseudomonadati</taxon>
        <taxon>Pseudomonadota</taxon>
        <taxon>Gammaproteobacteria</taxon>
        <taxon>Alteromonadales</taxon>
        <taxon>Pseudoalteromonadaceae</taxon>
        <taxon>Pseudoalteromonas</taxon>
    </lineage>
</organism>
<sequence>MNNQGKQQDFAHVTAVIDKYFEGIHNGDVALLAEIFHPDAWLKVPLQRRNLKQWLADVKERSVPAQLGLPYAYRVLSVEVIHHQAMVKAYCPLFDFIYIDFLGLLKEHGRWRIVNKMYVDVKSAHIENE</sequence>
<evidence type="ECO:0000313" key="1">
    <source>
        <dbReference type="EMBL" id="OHU90068.1"/>
    </source>
</evidence>
<dbReference type="STRING" id="1859457.BET10_14940"/>
<dbReference type="InterPro" id="IPR039437">
    <property type="entry name" value="FrzH/put_lumazine-bd"/>
</dbReference>
<dbReference type="EMBL" id="MKJU01000027">
    <property type="protein sequence ID" value="OHU90068.1"/>
    <property type="molecule type" value="Genomic_DNA"/>
</dbReference>
<gene>
    <name evidence="1" type="ORF">BET10_14940</name>
</gene>
<dbReference type="InterPro" id="IPR032710">
    <property type="entry name" value="NTF2-like_dom_sf"/>
</dbReference>
<name>A0A1S1MTM3_9GAMM</name>
<evidence type="ECO:0008006" key="3">
    <source>
        <dbReference type="Google" id="ProtNLM"/>
    </source>
</evidence>
<accession>A0A1S1MTM3</accession>
<evidence type="ECO:0000313" key="2">
    <source>
        <dbReference type="Proteomes" id="UP000179786"/>
    </source>
</evidence>
<dbReference type="AlphaFoldDB" id="A0A1S1MTM3"/>
<dbReference type="Proteomes" id="UP000179786">
    <property type="component" value="Unassembled WGS sequence"/>
</dbReference>
<keyword evidence="2" id="KW-1185">Reference proteome</keyword>
<proteinExistence type="predicted"/>
<dbReference type="OrthoDB" id="5676998at2"/>